<protein>
    <submittedName>
        <fullName evidence="1">Uncharacterized protein</fullName>
    </submittedName>
</protein>
<name>A0A2H5MYU8_CITUN</name>
<accession>A0A2H5MYU8</accession>
<proteinExistence type="predicted"/>
<organism evidence="1 2">
    <name type="scientific">Citrus unshiu</name>
    <name type="common">Satsuma mandarin</name>
    <name type="synonym">Citrus nobilis var. unshiu</name>
    <dbReference type="NCBI Taxonomy" id="55188"/>
    <lineage>
        <taxon>Eukaryota</taxon>
        <taxon>Viridiplantae</taxon>
        <taxon>Streptophyta</taxon>
        <taxon>Embryophyta</taxon>
        <taxon>Tracheophyta</taxon>
        <taxon>Spermatophyta</taxon>
        <taxon>Magnoliopsida</taxon>
        <taxon>eudicotyledons</taxon>
        <taxon>Gunneridae</taxon>
        <taxon>Pentapetalae</taxon>
        <taxon>rosids</taxon>
        <taxon>malvids</taxon>
        <taxon>Sapindales</taxon>
        <taxon>Rutaceae</taxon>
        <taxon>Aurantioideae</taxon>
        <taxon>Citrus</taxon>
    </lineage>
</organism>
<evidence type="ECO:0000313" key="1">
    <source>
        <dbReference type="EMBL" id="GAY33146.1"/>
    </source>
</evidence>
<dbReference type="EMBL" id="BDQV01001460">
    <property type="protein sequence ID" value="GAY33146.1"/>
    <property type="molecule type" value="Genomic_DNA"/>
</dbReference>
<comment type="caution">
    <text evidence="1">The sequence shown here is derived from an EMBL/GenBank/DDBJ whole genome shotgun (WGS) entry which is preliminary data.</text>
</comment>
<reference evidence="1 2" key="1">
    <citation type="journal article" date="2017" name="Front. Genet.">
        <title>Draft sequencing of the heterozygous diploid genome of Satsuma (Citrus unshiu Marc.) using a hybrid assembly approach.</title>
        <authorList>
            <person name="Shimizu T."/>
            <person name="Tanizawa Y."/>
            <person name="Mochizuki T."/>
            <person name="Nagasaki H."/>
            <person name="Yoshioka T."/>
            <person name="Toyoda A."/>
            <person name="Fujiyama A."/>
            <person name="Kaminuma E."/>
            <person name="Nakamura Y."/>
        </authorList>
    </citation>
    <scope>NUCLEOTIDE SEQUENCE [LARGE SCALE GENOMIC DNA]</scope>
    <source>
        <strain evidence="2">cv. Miyagawa wase</strain>
    </source>
</reference>
<keyword evidence="2" id="KW-1185">Reference proteome</keyword>
<dbReference type="AlphaFoldDB" id="A0A2H5MYU8"/>
<sequence>MVGYLRSTPLDVRLASRCWKCGFFEIQTSEKTFGASVHNGKLAKVIGNKWDAYLDIVLMNETFLVRASTHKLDDVCNASDIWDDLEEFVLDNQNGSTSTDNGY</sequence>
<dbReference type="Proteomes" id="UP000236630">
    <property type="component" value="Unassembled WGS sequence"/>
</dbReference>
<gene>
    <name evidence="1" type="ORF">CUMW_274680</name>
</gene>
<evidence type="ECO:0000313" key="2">
    <source>
        <dbReference type="Proteomes" id="UP000236630"/>
    </source>
</evidence>